<keyword evidence="14 17" id="KW-0496">Mitochondrion</keyword>
<keyword evidence="25" id="KW-1185">Reference proteome</keyword>
<dbReference type="GO" id="GO:0070901">
    <property type="term" value="P:mitochondrial tRNA methylation"/>
    <property type="evidence" value="ECO:0007669"/>
    <property type="project" value="UniProtKB-ARBA"/>
</dbReference>
<reference evidence="24" key="1">
    <citation type="submission" date="2023-08" db="EMBL/GenBank/DDBJ databases">
        <authorList>
            <person name="Chen Y."/>
            <person name="Shah S."/>
            <person name="Dougan E. K."/>
            <person name="Thang M."/>
            <person name="Chan C."/>
        </authorList>
    </citation>
    <scope>NUCLEOTIDE SEQUENCE</scope>
</reference>
<dbReference type="Gene3D" id="3.40.50.150">
    <property type="entry name" value="Vaccinia Virus protein VP39"/>
    <property type="match status" value="1"/>
</dbReference>
<dbReference type="Gene3D" id="3.30.300.110">
    <property type="entry name" value="Met-10+ protein-like domains"/>
    <property type="match status" value="1"/>
</dbReference>
<evidence type="ECO:0000256" key="20">
    <source>
        <dbReference type="SAM" id="Phobius"/>
    </source>
</evidence>
<dbReference type="InterPro" id="IPR056744">
    <property type="entry name" value="TRM5/TYW2-like_N"/>
</dbReference>
<keyword evidence="13" id="KW-0238">DNA-binding</keyword>
<evidence type="ECO:0000256" key="16">
    <source>
        <dbReference type="ARBA" id="ARBA00047783"/>
    </source>
</evidence>
<dbReference type="GO" id="GO:0004519">
    <property type="term" value="F:endonuclease activity"/>
    <property type="evidence" value="ECO:0007669"/>
    <property type="project" value="UniProtKB-KW"/>
</dbReference>
<comment type="catalytic activity">
    <reaction evidence="16 17">
        <text>guanosine(37) in tRNA + S-adenosyl-L-methionine = N(1)-methylguanosine(37) in tRNA + S-adenosyl-L-homocysteine + H(+)</text>
        <dbReference type="Rhea" id="RHEA:36899"/>
        <dbReference type="Rhea" id="RHEA-COMP:10145"/>
        <dbReference type="Rhea" id="RHEA-COMP:10147"/>
        <dbReference type="ChEBI" id="CHEBI:15378"/>
        <dbReference type="ChEBI" id="CHEBI:57856"/>
        <dbReference type="ChEBI" id="CHEBI:59789"/>
        <dbReference type="ChEBI" id="CHEBI:73542"/>
        <dbReference type="ChEBI" id="CHEBI:74269"/>
        <dbReference type="EC" id="2.1.1.228"/>
    </reaction>
</comment>
<keyword evidence="7" id="KW-0548">Nucleotidyltransferase</keyword>
<evidence type="ECO:0000259" key="21">
    <source>
        <dbReference type="PROSITE" id="PS50994"/>
    </source>
</evidence>
<feature type="domain" description="Integrase-type" evidence="22">
    <location>
        <begin position="2326"/>
        <end position="2374"/>
    </location>
</feature>
<dbReference type="PANTHER" id="PTHR23245">
    <property type="entry name" value="TRNA METHYLTRANSFERASE"/>
    <property type="match status" value="1"/>
</dbReference>
<dbReference type="InterPro" id="IPR029033">
    <property type="entry name" value="His_PPase_superfam"/>
</dbReference>
<dbReference type="PROSITE" id="PS50994">
    <property type="entry name" value="INTEGRASE"/>
    <property type="match status" value="1"/>
</dbReference>
<feature type="compositionally biased region" description="Basic and acidic residues" evidence="19">
    <location>
        <begin position="1358"/>
        <end position="1372"/>
    </location>
</feature>
<keyword evidence="20" id="KW-0812">Transmembrane</keyword>
<feature type="region of interest" description="Disordered" evidence="19">
    <location>
        <begin position="2597"/>
        <end position="2623"/>
    </location>
</feature>
<dbReference type="EMBL" id="CAUJNA010000269">
    <property type="protein sequence ID" value="CAJ1374685.1"/>
    <property type="molecule type" value="Genomic_DNA"/>
</dbReference>
<dbReference type="InterPro" id="IPR025792">
    <property type="entry name" value="tRNA_Gua_MeTrfase_euk"/>
</dbReference>
<feature type="domain" description="SAM-dependent methyltransferase TRM5/TYW2-type" evidence="23">
    <location>
        <begin position="185"/>
        <end position="439"/>
    </location>
</feature>
<dbReference type="GO" id="GO:0046872">
    <property type="term" value="F:metal ion binding"/>
    <property type="evidence" value="ECO:0007669"/>
    <property type="project" value="UniProtKB-KW"/>
</dbReference>
<dbReference type="CDD" id="cd07067">
    <property type="entry name" value="HP_PGM_like"/>
    <property type="match status" value="1"/>
</dbReference>
<evidence type="ECO:0000256" key="6">
    <source>
        <dbReference type="ARBA" id="ARBA00022694"/>
    </source>
</evidence>
<accession>A0AA36MNP1</accession>
<dbReference type="InterPro" id="IPR029063">
    <property type="entry name" value="SAM-dependent_MTases_sf"/>
</dbReference>
<keyword evidence="12" id="KW-0229">DNA integration</keyword>
<evidence type="ECO:0000256" key="7">
    <source>
        <dbReference type="ARBA" id="ARBA00022695"/>
    </source>
</evidence>
<dbReference type="PROSITE" id="PS51684">
    <property type="entry name" value="SAM_MT_TRM5_TYW2"/>
    <property type="match status" value="1"/>
</dbReference>
<feature type="DNA-binding region" description="Integrase-type" evidence="18">
    <location>
        <begin position="2326"/>
        <end position="2374"/>
    </location>
</feature>
<dbReference type="FunFam" id="3.30.300.110:FF:000001">
    <property type="entry name" value="tRNA (guanine(37)-N1)-methyltransferase"/>
    <property type="match status" value="1"/>
</dbReference>
<evidence type="ECO:0000256" key="17">
    <source>
        <dbReference type="HAMAP-Rule" id="MF_03152"/>
    </source>
</evidence>
<dbReference type="Pfam" id="PF02475">
    <property type="entry name" value="TRM5-TYW2_MTfase"/>
    <property type="match status" value="1"/>
</dbReference>
<dbReference type="InterPro" id="IPR013078">
    <property type="entry name" value="His_Pase_superF_clade-1"/>
</dbReference>
<dbReference type="GO" id="GO:0016779">
    <property type="term" value="F:nucleotidyltransferase activity"/>
    <property type="evidence" value="ECO:0007669"/>
    <property type="project" value="UniProtKB-KW"/>
</dbReference>
<feature type="compositionally biased region" description="Low complexity" evidence="19">
    <location>
        <begin position="2611"/>
        <end position="2623"/>
    </location>
</feature>
<dbReference type="SUPFAM" id="SSF53335">
    <property type="entry name" value="S-adenosyl-L-methionine-dependent methyltransferases"/>
    <property type="match status" value="1"/>
</dbReference>
<keyword evidence="20" id="KW-1133">Transmembrane helix</keyword>
<dbReference type="InterPro" id="IPR001037">
    <property type="entry name" value="Integrase_C_retrovir"/>
</dbReference>
<feature type="binding site" evidence="17">
    <location>
        <begin position="311"/>
        <end position="312"/>
    </location>
    <ligand>
        <name>S-adenosyl-L-methionine</name>
        <dbReference type="ChEBI" id="CHEBI:59789"/>
    </ligand>
</feature>
<dbReference type="SUPFAM" id="SSF50122">
    <property type="entry name" value="DNA-binding domain of retroviral integrase"/>
    <property type="match status" value="1"/>
</dbReference>
<dbReference type="InterPro" id="IPR036397">
    <property type="entry name" value="RNaseH_sf"/>
</dbReference>
<dbReference type="InterPro" id="IPR001584">
    <property type="entry name" value="Integrase_cat-core"/>
</dbReference>
<comment type="subunit">
    <text evidence="17">Monomer.</text>
</comment>
<comment type="similarity">
    <text evidence="1">Belongs to the class I-like SAM-binding methyltransferase superfamily. TRM5/TYW2 family.</text>
</comment>
<evidence type="ECO:0000259" key="22">
    <source>
        <dbReference type="PROSITE" id="PS51027"/>
    </source>
</evidence>
<comment type="caution">
    <text evidence="24">The sequence shown here is derived from an EMBL/GenBank/DDBJ whole genome shotgun (WGS) entry which is preliminary data.</text>
</comment>
<dbReference type="GO" id="GO:0015074">
    <property type="term" value="P:DNA integration"/>
    <property type="evidence" value="ECO:0007669"/>
    <property type="project" value="UniProtKB-KW"/>
</dbReference>
<keyword evidence="2 17" id="KW-0963">Cytoplasm</keyword>
<dbReference type="GO" id="GO:0016787">
    <property type="term" value="F:hydrolase activity"/>
    <property type="evidence" value="ECO:0007669"/>
    <property type="project" value="UniProtKB-KW"/>
</dbReference>
<feature type="region of interest" description="Disordered" evidence="19">
    <location>
        <begin position="1959"/>
        <end position="1987"/>
    </location>
</feature>
<evidence type="ECO:0000256" key="8">
    <source>
        <dbReference type="ARBA" id="ARBA00022722"/>
    </source>
</evidence>
<feature type="compositionally biased region" description="Pro residues" evidence="19">
    <location>
        <begin position="2527"/>
        <end position="2537"/>
    </location>
</feature>
<feature type="region of interest" description="Disordered" evidence="19">
    <location>
        <begin position="1337"/>
        <end position="1372"/>
    </location>
</feature>
<evidence type="ECO:0000256" key="3">
    <source>
        <dbReference type="ARBA" id="ARBA00022603"/>
    </source>
</evidence>
<evidence type="ECO:0000256" key="10">
    <source>
        <dbReference type="ARBA" id="ARBA00022759"/>
    </source>
</evidence>
<dbReference type="GO" id="GO:0005634">
    <property type="term" value="C:nucleus"/>
    <property type="evidence" value="ECO:0007669"/>
    <property type="project" value="UniProtKB-SubCell"/>
</dbReference>
<keyword evidence="8" id="KW-0540">Nuclease</keyword>
<feature type="region of interest" description="Disordered" evidence="19">
    <location>
        <begin position="1206"/>
        <end position="1240"/>
    </location>
</feature>
<dbReference type="InterPro" id="IPR036862">
    <property type="entry name" value="Integrase_C_dom_sf_retrovir"/>
</dbReference>
<evidence type="ECO:0000256" key="1">
    <source>
        <dbReference type="ARBA" id="ARBA00009775"/>
    </source>
</evidence>
<keyword evidence="4 17" id="KW-0808">Transferase</keyword>
<dbReference type="InterPro" id="IPR056743">
    <property type="entry name" value="TRM5-TYW2-like_MTfase"/>
</dbReference>
<evidence type="ECO:0000256" key="19">
    <source>
        <dbReference type="SAM" id="MobiDB-lite"/>
    </source>
</evidence>
<keyword evidence="3 17" id="KW-0489">Methyltransferase</keyword>
<evidence type="ECO:0000259" key="23">
    <source>
        <dbReference type="PROSITE" id="PS51684"/>
    </source>
</evidence>
<evidence type="ECO:0000313" key="25">
    <source>
        <dbReference type="Proteomes" id="UP001178507"/>
    </source>
</evidence>
<dbReference type="Pfam" id="PF00300">
    <property type="entry name" value="His_Phos_1"/>
    <property type="match status" value="1"/>
</dbReference>
<dbReference type="GO" id="GO:0052906">
    <property type="term" value="F:tRNA (guanine(37)-N1)-methyltransferase activity"/>
    <property type="evidence" value="ECO:0007669"/>
    <property type="project" value="UniProtKB-UniRule"/>
</dbReference>
<feature type="binding site" evidence="17">
    <location>
        <position position="273"/>
    </location>
    <ligand>
        <name>S-adenosyl-L-methionine</name>
        <dbReference type="ChEBI" id="CHEBI:59789"/>
    </ligand>
</feature>
<dbReference type="InterPro" id="IPR030382">
    <property type="entry name" value="MeTrfase_TRM5/TYW2"/>
</dbReference>
<dbReference type="SUPFAM" id="SSF53098">
    <property type="entry name" value="Ribonuclease H-like"/>
    <property type="match status" value="1"/>
</dbReference>
<keyword evidence="5 17" id="KW-0949">S-adenosyl-L-methionine</keyword>
<feature type="compositionally biased region" description="Basic and acidic residues" evidence="19">
    <location>
        <begin position="1213"/>
        <end position="1237"/>
    </location>
</feature>
<keyword evidence="10" id="KW-0255">Endonuclease</keyword>
<comment type="subcellular location">
    <subcellularLocation>
        <location evidence="17">Mitochondrion matrix</location>
    </subcellularLocation>
    <subcellularLocation>
        <location evidence="17">Nucleus</location>
    </subcellularLocation>
    <subcellularLocation>
        <location evidence="17">Cytoplasm</location>
    </subcellularLocation>
    <text evidence="17">Predominantly in the mitochondria and in the nucleus.</text>
</comment>
<dbReference type="GO" id="GO:0002939">
    <property type="term" value="P:tRNA N1-guanine methylation"/>
    <property type="evidence" value="ECO:0007669"/>
    <property type="project" value="TreeGrafter"/>
</dbReference>
<feature type="region of interest" description="Disordered" evidence="19">
    <location>
        <begin position="2522"/>
        <end position="2564"/>
    </location>
</feature>
<evidence type="ECO:0000256" key="2">
    <source>
        <dbReference type="ARBA" id="ARBA00022490"/>
    </source>
</evidence>
<organism evidence="24 25">
    <name type="scientific">Effrenium voratum</name>
    <dbReference type="NCBI Taxonomy" id="2562239"/>
    <lineage>
        <taxon>Eukaryota</taxon>
        <taxon>Sar</taxon>
        <taxon>Alveolata</taxon>
        <taxon>Dinophyceae</taxon>
        <taxon>Suessiales</taxon>
        <taxon>Symbiodiniaceae</taxon>
        <taxon>Effrenium</taxon>
    </lineage>
</organism>
<evidence type="ECO:0000256" key="4">
    <source>
        <dbReference type="ARBA" id="ARBA00022679"/>
    </source>
</evidence>
<evidence type="ECO:0000256" key="9">
    <source>
        <dbReference type="ARBA" id="ARBA00022723"/>
    </source>
</evidence>
<feature type="binding site" evidence="17">
    <location>
        <position position="367"/>
    </location>
    <ligand>
        <name>S-adenosyl-L-methionine</name>
        <dbReference type="ChEBI" id="CHEBI:59789"/>
    </ligand>
</feature>
<evidence type="ECO:0000256" key="14">
    <source>
        <dbReference type="ARBA" id="ARBA00023128"/>
    </source>
</evidence>
<protein>
    <recommendedName>
        <fullName evidence="17">tRNA (guanine(37)-N1)-methyltransferase</fullName>
        <ecNumber evidence="17">2.1.1.228</ecNumber>
    </recommendedName>
    <alternativeName>
        <fullName evidence="17">M1G-methyltransferase</fullName>
    </alternativeName>
    <alternativeName>
        <fullName evidence="17">tRNA [GM37] methyltransferase</fullName>
    </alternativeName>
    <alternativeName>
        <fullName evidence="17">tRNA methyltransferase 5 homolog</fullName>
    </alternativeName>
</protein>
<dbReference type="PANTHER" id="PTHR23245:SF43">
    <property type="entry name" value="TRNA (GUANINE(37)-N1)-METHYLTRANSFERASE 2"/>
    <property type="match status" value="1"/>
</dbReference>
<feature type="domain" description="Integrase catalytic" evidence="21">
    <location>
        <begin position="2081"/>
        <end position="2263"/>
    </location>
</feature>
<dbReference type="SUPFAM" id="SSF53254">
    <property type="entry name" value="Phosphoglycerate mutase-like"/>
    <property type="match status" value="1"/>
</dbReference>
<evidence type="ECO:0000256" key="13">
    <source>
        <dbReference type="ARBA" id="ARBA00023125"/>
    </source>
</evidence>
<evidence type="ECO:0000256" key="18">
    <source>
        <dbReference type="PROSITE-ProRule" id="PRU00506"/>
    </source>
</evidence>
<comment type="function">
    <text evidence="17">Specifically methylates the N1 position of guanosine-37 in various cytoplasmic and mitochondrial tRNAs. Methylation is not dependent on the nature of the nucleoside 5' of the target nucleoside. This is the first step in the biosynthesis of wybutosine (yW), a modified base adjacent to the anticodon of tRNAs and required for accurate decoding.</text>
</comment>
<dbReference type="Gene3D" id="3.40.50.1240">
    <property type="entry name" value="Phosphoglycerate mutase-like"/>
    <property type="match status" value="1"/>
</dbReference>
<dbReference type="Proteomes" id="UP001178507">
    <property type="component" value="Unassembled WGS sequence"/>
</dbReference>
<feature type="transmembrane region" description="Helical" evidence="20">
    <location>
        <begin position="649"/>
        <end position="666"/>
    </location>
</feature>
<feature type="region of interest" description="Disordered" evidence="19">
    <location>
        <begin position="1294"/>
        <end position="1314"/>
    </location>
</feature>
<dbReference type="CDD" id="cd02440">
    <property type="entry name" value="AdoMet_MTases"/>
    <property type="match status" value="1"/>
</dbReference>
<dbReference type="EC" id="2.1.1.228" evidence="17"/>
<dbReference type="Pfam" id="PF25133">
    <property type="entry name" value="TYW2_N_2"/>
    <property type="match status" value="1"/>
</dbReference>
<dbReference type="PROSITE" id="PS51027">
    <property type="entry name" value="INTEGRASE_DBD"/>
    <property type="match status" value="1"/>
</dbReference>
<keyword evidence="9" id="KW-0479">Metal-binding</keyword>
<feature type="compositionally biased region" description="Basic and acidic residues" evidence="19">
    <location>
        <begin position="1971"/>
        <end position="1980"/>
    </location>
</feature>
<sequence length="3816" mass="431796">MLGPGPKLGAAVRFREKASWASLVWASPTLALARRVSAILVPRLRCTVRERARGARARAPSSTNARAMELAQAKAELETEQELWAARLPGDGAYRLGQVPGVLDLCLPRSKEQGICNVVTEGDDSLLLLAPGKTPEHLPAVAQEFMRELGGSFVLHRLTLGYEQLTYKQALSRLLPPWVSVPSGYEVVGHIAHFNLQEQHWPHRTLIGQICLEKRGVRTVVAKLGKVSNLFRTFEMEVIAGEADTYVRIQEHGLRLHFDFQEVYWNSRLAAERGHVAAGLGHGELLLDLCCGVGALALLAARKGCHVIANDLNPAAAEAVERNAKLNHANVHVLCMDARELLPIALRGAWEELAAIPEVPLVHLVLNLPETALELFSEALPRVSQAGVLCRVHCYAFDYSELALSERLASLSVKAVSIRRVRFVSPAKAMYCVELELRIPKPPKLPRNGARGAPSGVSIWRAPVRGSLARQELSQLLAAEVPRQRATICLSTLTCLPTAQAKDALFGLSILAMSWGANGAKVNDLLQWCASCQINLKPFVQFVHYVPLATFHSAGYWAMLGLVAWFAALAATEANPAGCAISQPRRLRRWCMSISEVIFTYDENRHLALKELDGAFVSPPKSTWRLARSRRRRPGTEPQPSLTGRRTKLIHFALLLYSLIVAGMAMPSGGGGIPLTEFRRDLPPGWEPGDPNYTLTTYFQRLRLWYRQTEVPDECVGPIVAGRLGPRAQRVALELRLVRPDGQVDVGDAALVRLSVDEVRDPADPTQILQHAIPSGVQALCNALRAAFGQSDEQLLTKALEAFFDFKRKNAMTLQEFSLEWDLRFEEAQTRAGLDMNMVGRSYLWLKQSNMSQKFCDDLKLQVQGDMSRFNDIRALALRLAHQHADGHKGDIFYGEDSRTEEHEMDPNSEDYFDYQAADSMYYWYDGDDWWSPDHDYQDYFEDYTTEDWWYDESEWQGDATADQATSWTADFDKPDSENQDPENAEVYGKGFNKGKGNAGAKNLSFSFHVGLYKTEGDSVDEVYHTVGGHRRRGLIIDPGAANSLVGTETLRDLVDHCDQSSVIKTSMQWQEKQAEVTGISGQSDPILGQVTMPLPMFEELREATYTADVIGGNASLCPALVGNPGLVGMRAVIASAWFQNNDGLLILPTDKEMKTFSLYRLLLTDSKHYLLPVDGKMHSENEEHRKAATFLSKVQEQSAKRWSDTKYSVWHSDGKSPGRKRSEPHELPSGKQEHLSIVDGTDLEPEDYWTVDFGDDGPIRVTRVHRRPRMAFFLPTDVELPPGVEADLLQDGRSTEVQPRDGQPAHDVFDNWRTNNPVNPFTWTGFTHFTLREDTTHAAPSPEQESPDSPPEAVHSNPKDNQHDQNHKDYHRTAPDECYFNLPSAYPGDDIPHELPAQKQQQLRRQYKLMPEEYYQHTGKRVIKPDNYHQWASSRSRKKCNFWEICSGSSRLSLLALISGLMVAFPVDLRYGWDIGNKHHQELLLHAQDLIDPDVILMSPNCRPWSISANRKKPEDRDRDRGEEFESLCFLLRMAERQADKGKAFILEQPFSSAMWTLSPMARLRDIEGCRSRQRVDQCMHGACDENRIPIMKPTGLQANMALRNSCKRCQGRHRDHSQLQGSDHLGRQRTIMAAVYPRGFCKAIIADIKKFIGKPSRGHEDYHIYYKCDKCRLGREAPPGTEHSLVPRECRHASSLPTPGTSSAKVSRNVTTTLPDLMEQFKREAMRHPTIHDVKLTMDYEMPAIDTLMLKLLFLKVVEEGVNIIEAHKQKYRHWTEDPVYLAIARKIFKKVLDVKGICCTLHDDEIPVPMPYLRTASAPLRLVFKGDVKCWTALTLEDIRTLSQPRTKIMHDGWLIALFGSAPNDQDHWEIDEAAGILRRHHVKARLDMFVPTSIACPIPTEQLAEERRTVADPYDKAGSKLVISDTWTRRDSYRHLMGEDRWTGVTEFKVVQEKADEEEITDPVQRLAEESEKQQAQEEEEDTTMDIAEGDSDQGVIRAPMNPLYDFRRVLHRLPRLAEHDHLQAERLLLGLHERFWHAGVGDMTNLLIRAGMPKSVIGMISKSVAQCKVCNRFTRLPNRPQVKTGHVTTFNQEIQVDFFFLWENTFMLIIDVATRYKTAVRVTSRELRPTLRTLMTNWFRWFGPPRTITCDQESCLMSHEAGAEMERLNIRRNPSGTTKGTASSQKTATGLVEKHVDLTKLVMLKTKAELERQVAEVDYGDIAMEAAMAQNLTLNLGGYTPHMCVTGALPFPFYDVDSVGLQSVHGTTDQMAISVYEQALRLRQAALTAATQSIMESRLVRAGRTRPQQVPVGKLKPGISEVEFHREGMDDFGWRGPATLLKIGDGNAIIEYQGKPYLIPLRCLRHFRGVFFVDELEDQQKEMDSWRALRRIMKYVENLSPYKEHTLGYINHHNKWIQMPRDMVNSERENLLSDIQMASKFVMDDQCHGMRAGVGLKKLNTPGNTQGVLICWPKNTNRLTFLENPNSKTMIVKKLSSMHRDDVCMLYLYHYGDKQLEEEPRSQPPPHQPQPPASMDVDNQGAGRADKRSGTDTRTVTFGPEAKKQKYAYTDYGDRVQEAFLSMHQRRWETQLPAEEPSGDEASPCTTTTNPPQQETPNYTTEHTLTATNLFTMHGTNADKYYADIRKGGIFRVDTSTDSIHEDQVYGIWDQVDAADKKEVSQFLQEKAFKKVKRSDLGKDAILIDAIWVRKWKKQEASRVVKSRLCARGCHDPFKQEMSNRSTTATRLSQRLLVITATNKREPIESWDVAGAFLKGLTYDKLYKRLKELGIKTVERVVAIVVPANVWRHLGEMDREFYLKPGEEDEYALICLKPVYGLSEAPLAWQLYLHQCLAEMGAVQSVFDENYWVWRQPQRDDSIIQWPVASITTHVDDLAATAGQKWLDTMYARMVAKFGKLSRQVLPFAHCGCTYSRIADGYKIDQTDYVKMLKAPEIEKEIADDHPHPLNPQQVTQLRSVVGGLMWACVTRPDIMAELAQLQGIVTRACGRHLHQAKALVKRAQADAEACLIYLPLPRVAVDWHNVICCNDAVPSSSINALEKLDLAGSRDKSGGKGEWCQQHRVEVIFDDSMEDRAKAAQVYPVELVEAILRGLRSEMRKRGQINSVEEMLTGASPDDWVDQERENQEVDELFMDDSSGTVLPAELVRKARAEELDWLRKEAVYERVPRKLCEQSEQRKPLQLKWLDVNKGDEENPKVRSRLVTKEIKKAKRPDQQLGAEDTFAATPPVECVMMILSLFMSQKGIKKKRKLAVWDISRAHFMGKAERELFVELPQEDLVHPEDEEAMVGRLLRSMYGTQDASKIFQMDYQGLMEKEKGEFSKLCPALFKFQERGIIGLVHGDDFLVLAEDDQLTWMDGVLNSKYKARWEATVGDGELDGKEMFFLNRLIRYVADGTDGKRLEVEADARHAEILMRSFGFDSKTKGSDIPEDKIRDQDIIVEERSETLDEAQTGEFRSMTMRLAYLSQDRPDVIHASRTLASAMKSPKMGDWLRLKKVVRYLLKYPYMKRTFLEQRPEEVDVLAWSDSDWAGDLRTRRSTTGSVVKIGHHTVLIRAAGQKVVALSSAESEFYGMCRTTTHAEFIRGVINFWGYAVTRVMLKVDSTAARAMSLRKGVGKTRHIQARFLWLQDKVFAKEVAVVKVDGKENEADLVTKVQPATMIKGTQLFGVVRHAERADGVFAIWEGTRWCSSDDGRRFPLDPPLSDAGLDQADGMGRRISSFAEQKGTSFHVVVCSPYARCVQTAVKICKQLGRDELGARSWGDRRGLGPNLERRGWSPFDFQCEQACSEATQL</sequence>
<keyword evidence="15 17" id="KW-0539">Nucleus</keyword>
<feature type="transmembrane region" description="Helical" evidence="20">
    <location>
        <begin position="556"/>
        <end position="581"/>
    </location>
</feature>
<proteinExistence type="inferred from homology"/>
<keyword evidence="20" id="KW-0472">Membrane</keyword>
<keyword evidence="11" id="KW-0378">Hydrolase</keyword>
<dbReference type="HAMAP" id="MF_03152">
    <property type="entry name" value="TRM5"/>
    <property type="match status" value="1"/>
</dbReference>
<comment type="similarity">
    <text evidence="17">Belongs to the TRM5 / TYW2 family.</text>
</comment>
<dbReference type="GO" id="GO:0003677">
    <property type="term" value="F:DNA binding"/>
    <property type="evidence" value="ECO:0007669"/>
    <property type="project" value="UniProtKB-KW"/>
</dbReference>
<dbReference type="GO" id="GO:0005759">
    <property type="term" value="C:mitochondrial matrix"/>
    <property type="evidence" value="ECO:0007669"/>
    <property type="project" value="UniProtKB-SubCell"/>
</dbReference>
<dbReference type="CDD" id="cd09272">
    <property type="entry name" value="RNase_HI_RT_Ty1"/>
    <property type="match status" value="1"/>
</dbReference>
<evidence type="ECO:0000256" key="5">
    <source>
        <dbReference type="ARBA" id="ARBA00022691"/>
    </source>
</evidence>
<name>A0AA36MNP1_9DINO</name>
<feature type="binding site" evidence="17">
    <location>
        <begin position="337"/>
        <end position="338"/>
    </location>
    <ligand>
        <name>S-adenosyl-L-methionine</name>
        <dbReference type="ChEBI" id="CHEBI:59789"/>
    </ligand>
</feature>
<evidence type="ECO:0000256" key="15">
    <source>
        <dbReference type="ARBA" id="ARBA00023242"/>
    </source>
</evidence>
<evidence type="ECO:0000256" key="12">
    <source>
        <dbReference type="ARBA" id="ARBA00022908"/>
    </source>
</evidence>
<keyword evidence="6 17" id="KW-0819">tRNA processing</keyword>
<evidence type="ECO:0000256" key="11">
    <source>
        <dbReference type="ARBA" id="ARBA00022801"/>
    </source>
</evidence>
<evidence type="ECO:0000313" key="24">
    <source>
        <dbReference type="EMBL" id="CAJ1374685.1"/>
    </source>
</evidence>
<dbReference type="InterPro" id="IPR012337">
    <property type="entry name" value="RNaseH-like_sf"/>
</dbReference>
<gene>
    <name evidence="24" type="ORF">EVOR1521_LOCUS4171</name>
</gene>
<dbReference type="Gene3D" id="3.30.420.10">
    <property type="entry name" value="Ribonuclease H-like superfamily/Ribonuclease H"/>
    <property type="match status" value="1"/>
</dbReference>